<dbReference type="Pfam" id="PF08030">
    <property type="entry name" value="NAD_binding_6"/>
    <property type="match status" value="1"/>
</dbReference>
<dbReference type="InterPro" id="IPR013121">
    <property type="entry name" value="Fe_red_NAD-bd_6"/>
</dbReference>
<dbReference type="InterPro" id="IPR039261">
    <property type="entry name" value="FNR_nucleotide-bd"/>
</dbReference>
<keyword evidence="9 10" id="KW-0472">Membrane</keyword>
<evidence type="ECO:0000256" key="2">
    <source>
        <dbReference type="ARBA" id="ARBA00006278"/>
    </source>
</evidence>
<dbReference type="GO" id="GO:0015677">
    <property type="term" value="P:copper ion import"/>
    <property type="evidence" value="ECO:0007669"/>
    <property type="project" value="TreeGrafter"/>
</dbReference>
<keyword evidence="5" id="KW-0249">Electron transport</keyword>
<evidence type="ECO:0000313" key="13">
    <source>
        <dbReference type="Proteomes" id="UP000748025"/>
    </source>
</evidence>
<feature type="transmembrane region" description="Helical" evidence="10">
    <location>
        <begin position="243"/>
        <end position="260"/>
    </location>
</feature>
<keyword evidence="8" id="KW-0406">Ion transport</keyword>
<dbReference type="PANTHER" id="PTHR32361:SF12">
    <property type="entry name" value="PUTATIVE (AFU_ORTHOLOGUE AFUA_1G14340)-RELATED"/>
    <property type="match status" value="1"/>
</dbReference>
<dbReference type="InterPro" id="IPR013130">
    <property type="entry name" value="Fe3_Rdtase_TM_dom"/>
</dbReference>
<evidence type="ECO:0000256" key="8">
    <source>
        <dbReference type="ARBA" id="ARBA00023065"/>
    </source>
</evidence>
<reference evidence="12" key="1">
    <citation type="journal article" date="2020" name="bioRxiv">
        <title>Whole genome comparisons of ergot fungi reveals the divergence and evolution of species within the genus Claviceps are the result of varying mechanisms driving genome evolution and host range expansion.</title>
        <authorList>
            <person name="Wyka S.A."/>
            <person name="Mondo S.J."/>
            <person name="Liu M."/>
            <person name="Dettman J."/>
            <person name="Nalam V."/>
            <person name="Broders K.D."/>
        </authorList>
    </citation>
    <scope>NUCLEOTIDE SEQUENCE</scope>
    <source>
        <strain evidence="12">CCC 602</strain>
    </source>
</reference>
<dbReference type="CDD" id="cd06186">
    <property type="entry name" value="NOX_Duox_like_FAD_NADP"/>
    <property type="match status" value="1"/>
</dbReference>
<dbReference type="SUPFAM" id="SSF52343">
    <property type="entry name" value="Ferredoxin reductase-like, C-terminal NADP-linked domain"/>
    <property type="match status" value="1"/>
</dbReference>
<dbReference type="GO" id="GO:0005886">
    <property type="term" value="C:plasma membrane"/>
    <property type="evidence" value="ECO:0007669"/>
    <property type="project" value="TreeGrafter"/>
</dbReference>
<keyword evidence="3" id="KW-0813">Transport</keyword>
<name>A0A9P7T0V2_9HYPO</name>
<evidence type="ECO:0000259" key="11">
    <source>
        <dbReference type="PROSITE" id="PS51384"/>
    </source>
</evidence>
<evidence type="ECO:0000256" key="4">
    <source>
        <dbReference type="ARBA" id="ARBA00022692"/>
    </source>
</evidence>
<dbReference type="OrthoDB" id="4494341at2759"/>
<dbReference type="PANTHER" id="PTHR32361">
    <property type="entry name" value="FERRIC/CUPRIC REDUCTASE TRANSMEMBRANE COMPONENT"/>
    <property type="match status" value="1"/>
</dbReference>
<feature type="domain" description="FAD-binding FR-type" evidence="11">
    <location>
        <begin position="312"/>
        <end position="459"/>
    </location>
</feature>
<dbReference type="InterPro" id="IPR051410">
    <property type="entry name" value="Ferric/Cupric_Reductase"/>
</dbReference>
<evidence type="ECO:0000256" key="1">
    <source>
        <dbReference type="ARBA" id="ARBA00004141"/>
    </source>
</evidence>
<evidence type="ECO:0000256" key="9">
    <source>
        <dbReference type="ARBA" id="ARBA00023136"/>
    </source>
</evidence>
<evidence type="ECO:0000256" key="5">
    <source>
        <dbReference type="ARBA" id="ARBA00022982"/>
    </source>
</evidence>
<feature type="transmembrane region" description="Helical" evidence="10">
    <location>
        <begin position="163"/>
        <end position="184"/>
    </location>
</feature>
<keyword evidence="7" id="KW-0560">Oxidoreductase</keyword>
<evidence type="ECO:0000256" key="3">
    <source>
        <dbReference type="ARBA" id="ARBA00022448"/>
    </source>
</evidence>
<evidence type="ECO:0000256" key="10">
    <source>
        <dbReference type="SAM" id="Phobius"/>
    </source>
</evidence>
<dbReference type="Pfam" id="PF01794">
    <property type="entry name" value="Ferric_reduct"/>
    <property type="match status" value="1"/>
</dbReference>
<dbReference type="GO" id="GO:0006826">
    <property type="term" value="P:iron ion transport"/>
    <property type="evidence" value="ECO:0007669"/>
    <property type="project" value="TreeGrafter"/>
</dbReference>
<dbReference type="GO" id="GO:0006879">
    <property type="term" value="P:intracellular iron ion homeostasis"/>
    <property type="evidence" value="ECO:0007669"/>
    <property type="project" value="TreeGrafter"/>
</dbReference>
<feature type="transmembrane region" description="Helical" evidence="10">
    <location>
        <begin position="45"/>
        <end position="67"/>
    </location>
</feature>
<dbReference type="Pfam" id="PF08022">
    <property type="entry name" value="FAD_binding_8"/>
    <property type="match status" value="1"/>
</dbReference>
<dbReference type="Gene3D" id="3.40.50.80">
    <property type="entry name" value="Nucleotide-binding domain of ferredoxin-NADP reductase (FNR) module"/>
    <property type="match status" value="1"/>
</dbReference>
<feature type="transmembrane region" description="Helical" evidence="10">
    <location>
        <begin position="272"/>
        <end position="291"/>
    </location>
</feature>
<keyword evidence="13" id="KW-1185">Reference proteome</keyword>
<gene>
    <name evidence="12" type="ORF">E4U43_001373</name>
</gene>
<dbReference type="PROSITE" id="PS51384">
    <property type="entry name" value="FAD_FR"/>
    <property type="match status" value="1"/>
</dbReference>
<sequence length="612" mass="69019">MDPSRTIEERGPNGSLEVQPFSTIEPFITALNGVNQPMNLVFRDALWWTLGAAGLVVLSIRMMEIFWAQLRQVSAMSVPRDKQGYWKVAQWSWMPGLKKHIIYAPLWRKRHNREFRLSSAINVGTLPSRMHLILISIYLGSNIAYMFVLNWKAHNKYALCAEIRGRSGTLALVNMVPLIIFAGRNNPLITILKISFDTYNLFHRWIGRMVVIESIFHTIAWLVPAVASKGWDGIGNTFVTSPFIGSGMAGVVVLVLLFFVSVSPFRHAFYETFLNMHILLALIVFICTWVHCASSEMPGGLPQLSWIMAIMSLWFADRFARIIRLAHTNWSKKGFTDAFCEAMPGEVTRVTLNLPRYVKIRPGTHAYLRFSGITAWESHPFSIAWVEHSTNHSNHSLPTTEKETLPGGLDKKQMTTSIGFVIGAHTGLTRKLYTKACESPRGIRLRAAMEGPYAGHHNLDSYGHLVLFAGSTGITHQISYLKHHLEGYNNGTVATRRITLVWIIRSYESLEWVRPYMDTILRIPNRIDVLRIQVFVTRPLNPRDIVSSSSTVKMFPGRPNIPLLLMKEVQEQTGAMVVTVCGPGGLADDVRGAVRAVQGETVVDFIEESFTW</sequence>
<dbReference type="SFLD" id="SFLDG01168">
    <property type="entry name" value="Ferric_reductase_subgroup_(FRE"/>
    <property type="match status" value="1"/>
</dbReference>
<feature type="transmembrane region" description="Helical" evidence="10">
    <location>
        <begin position="132"/>
        <end position="151"/>
    </location>
</feature>
<keyword evidence="4 10" id="KW-0812">Transmembrane</keyword>
<dbReference type="InterPro" id="IPR013112">
    <property type="entry name" value="FAD-bd_8"/>
</dbReference>
<comment type="caution">
    <text evidence="12">The sequence shown here is derived from an EMBL/GenBank/DDBJ whole genome shotgun (WGS) entry which is preliminary data.</text>
</comment>
<organism evidence="12 13">
    <name type="scientific">Claviceps pusilla</name>
    <dbReference type="NCBI Taxonomy" id="123648"/>
    <lineage>
        <taxon>Eukaryota</taxon>
        <taxon>Fungi</taxon>
        <taxon>Dikarya</taxon>
        <taxon>Ascomycota</taxon>
        <taxon>Pezizomycotina</taxon>
        <taxon>Sordariomycetes</taxon>
        <taxon>Hypocreomycetidae</taxon>
        <taxon>Hypocreales</taxon>
        <taxon>Clavicipitaceae</taxon>
        <taxon>Claviceps</taxon>
    </lineage>
</organism>
<dbReference type="EMBL" id="SRPW01000145">
    <property type="protein sequence ID" value="KAG6017407.1"/>
    <property type="molecule type" value="Genomic_DNA"/>
</dbReference>
<dbReference type="SFLD" id="SFLDS00052">
    <property type="entry name" value="Ferric_Reductase_Domain"/>
    <property type="match status" value="1"/>
</dbReference>
<evidence type="ECO:0000256" key="6">
    <source>
        <dbReference type="ARBA" id="ARBA00022989"/>
    </source>
</evidence>
<comment type="similarity">
    <text evidence="2">Belongs to the ferric reductase (FRE) family.</text>
</comment>
<comment type="subcellular location">
    <subcellularLocation>
        <location evidence="1">Membrane</location>
        <topology evidence="1">Multi-pass membrane protein</topology>
    </subcellularLocation>
</comment>
<dbReference type="InterPro" id="IPR017927">
    <property type="entry name" value="FAD-bd_FR_type"/>
</dbReference>
<evidence type="ECO:0000256" key="7">
    <source>
        <dbReference type="ARBA" id="ARBA00023002"/>
    </source>
</evidence>
<dbReference type="Proteomes" id="UP000748025">
    <property type="component" value="Unassembled WGS sequence"/>
</dbReference>
<keyword evidence="6 10" id="KW-1133">Transmembrane helix</keyword>
<dbReference type="AlphaFoldDB" id="A0A9P7T0V2"/>
<evidence type="ECO:0000313" key="12">
    <source>
        <dbReference type="EMBL" id="KAG6017407.1"/>
    </source>
</evidence>
<protein>
    <recommendedName>
        <fullName evidence="11">FAD-binding FR-type domain-containing protein</fullName>
    </recommendedName>
</protein>
<dbReference type="GO" id="GO:0000293">
    <property type="term" value="F:ferric-chelate reductase activity"/>
    <property type="evidence" value="ECO:0007669"/>
    <property type="project" value="UniProtKB-ARBA"/>
</dbReference>
<proteinExistence type="inferred from homology"/>
<accession>A0A9P7T0V2</accession>